<evidence type="ECO:0000313" key="1">
    <source>
        <dbReference type="EMBL" id="GAA3961759.1"/>
    </source>
</evidence>
<dbReference type="EMBL" id="BAABDI010000002">
    <property type="protein sequence ID" value="GAA3961759.1"/>
    <property type="molecule type" value="Genomic_DNA"/>
</dbReference>
<proteinExistence type="predicted"/>
<gene>
    <name evidence="1" type="ORF">GCM10022407_05860</name>
</gene>
<evidence type="ECO:0000313" key="2">
    <source>
        <dbReference type="Proteomes" id="UP001501556"/>
    </source>
</evidence>
<dbReference type="Proteomes" id="UP001501556">
    <property type="component" value="Unassembled WGS sequence"/>
</dbReference>
<keyword evidence="2" id="KW-1185">Reference proteome</keyword>
<protein>
    <submittedName>
        <fullName evidence="1">Uncharacterized protein</fullName>
    </submittedName>
</protein>
<name>A0ABP7P944_9BACT</name>
<reference evidence="2" key="1">
    <citation type="journal article" date="2019" name="Int. J. Syst. Evol. Microbiol.">
        <title>The Global Catalogue of Microorganisms (GCM) 10K type strain sequencing project: providing services to taxonomists for standard genome sequencing and annotation.</title>
        <authorList>
            <consortium name="The Broad Institute Genomics Platform"/>
            <consortium name="The Broad Institute Genome Sequencing Center for Infectious Disease"/>
            <person name="Wu L."/>
            <person name="Ma J."/>
        </authorList>
    </citation>
    <scope>NUCLEOTIDE SEQUENCE [LARGE SCALE GENOMIC DNA]</scope>
    <source>
        <strain evidence="2">JCM 17217</strain>
    </source>
</reference>
<organism evidence="1 2">
    <name type="scientific">Hymenobacter antarcticus</name>
    <dbReference type="NCBI Taxonomy" id="486270"/>
    <lineage>
        <taxon>Bacteria</taxon>
        <taxon>Pseudomonadati</taxon>
        <taxon>Bacteroidota</taxon>
        <taxon>Cytophagia</taxon>
        <taxon>Cytophagales</taxon>
        <taxon>Hymenobacteraceae</taxon>
        <taxon>Hymenobacter</taxon>
    </lineage>
</organism>
<accession>A0ABP7P944</accession>
<comment type="caution">
    <text evidence="1">The sequence shown here is derived from an EMBL/GenBank/DDBJ whole genome shotgun (WGS) entry which is preliminary data.</text>
</comment>
<sequence>MLAVACSGPKTTAQPAPQWAADSATVRLAAGPQYARGAVWQFFWGRHYRALWATPVTVPVLRLATAVPGGLLPVQAGGSYQSRTLRLRAPGGGELVLRSVDKDASAALPAGWKRQLLGGLMKDQTSVSQPFGAYPAAALAGAAGVYHANPRLVYVPDDPGLGRFRAGYANALYLLEERPDGNQTGLPGFGHSAKVVSTAHMLAAVHQRPTARVEARAYLRARLLDMWLGDWSRREDQWRWASFAQAGSVRYRPIPRDRDQAFFLFDDGVMTRLVSWFVPKYQSFHATIRPGSVAGLTATARVLDRTLLADLSAEDFQDEADSLQRRLTDARITQALAAGPAETRAAITSYFGPLLRARRAQLPAVARRYYEVLADEAWVVGTDGSERFIISGAGEGRLRVRLLARRSGQPDSLLSERIFDRKYTHQLNLYGLAGDDTFEIIPPLSQQFPVGMYGGLGHDEVRRPASATSAGIKGFTWFSSPGREIVPAKGITQQPDPHPALNTDSKAWLKRYNLND</sequence>